<dbReference type="Proteomes" id="UP000239430">
    <property type="component" value="Unassembled WGS sequence"/>
</dbReference>
<reference evidence="6 7" key="1">
    <citation type="submission" date="2018-03" db="EMBL/GenBank/DDBJ databases">
        <title>Genome sequence of Moorella stamsii DSM 26217.</title>
        <authorList>
            <person name="Poehlein A."/>
            <person name="Daniel R."/>
        </authorList>
    </citation>
    <scope>NUCLEOTIDE SEQUENCE [LARGE SCALE GENOMIC DNA]</scope>
    <source>
        <strain evidence="7">DSM 26217</strain>
    </source>
</reference>
<dbReference type="FunFam" id="3.40.50.1970:FF:000003">
    <property type="entry name" value="Alcohol dehydrogenase, iron-containing"/>
    <property type="match status" value="1"/>
</dbReference>
<evidence type="ECO:0000259" key="4">
    <source>
        <dbReference type="Pfam" id="PF00465"/>
    </source>
</evidence>
<evidence type="ECO:0000256" key="3">
    <source>
        <dbReference type="ARBA" id="ARBA00023027"/>
    </source>
</evidence>
<organism evidence="6 7">
    <name type="scientific">Neomoorella stamsii</name>
    <dbReference type="NCBI Taxonomy" id="1266720"/>
    <lineage>
        <taxon>Bacteria</taxon>
        <taxon>Bacillati</taxon>
        <taxon>Bacillota</taxon>
        <taxon>Clostridia</taxon>
        <taxon>Neomoorellales</taxon>
        <taxon>Neomoorellaceae</taxon>
        <taxon>Neomoorella</taxon>
    </lineage>
</organism>
<dbReference type="Pfam" id="PF25137">
    <property type="entry name" value="ADH_Fe_C"/>
    <property type="match status" value="1"/>
</dbReference>
<evidence type="ECO:0000256" key="2">
    <source>
        <dbReference type="ARBA" id="ARBA00023002"/>
    </source>
</evidence>
<feature type="domain" description="Alcohol dehydrogenase iron-type/glycerol dehydrogenase GldA" evidence="4">
    <location>
        <begin position="13"/>
        <end position="180"/>
    </location>
</feature>
<protein>
    <submittedName>
        <fullName evidence="6">1,3-propanediol dehydrogenase</fullName>
        <ecNumber evidence="6">1.1.1.202</ecNumber>
    </submittedName>
</protein>
<comment type="similarity">
    <text evidence="1">Belongs to the iron-containing alcohol dehydrogenase family.</text>
</comment>
<dbReference type="PROSITE" id="PS00913">
    <property type="entry name" value="ADH_IRON_1"/>
    <property type="match status" value="1"/>
</dbReference>
<dbReference type="PANTHER" id="PTHR11496">
    <property type="entry name" value="ALCOHOL DEHYDROGENASE"/>
    <property type="match status" value="1"/>
</dbReference>
<dbReference type="AlphaFoldDB" id="A0A9X7J4W4"/>
<proteinExistence type="inferred from homology"/>
<dbReference type="Pfam" id="PF00465">
    <property type="entry name" value="Fe-ADH"/>
    <property type="match status" value="1"/>
</dbReference>
<keyword evidence="2 6" id="KW-0560">Oxidoreductase</keyword>
<dbReference type="InterPro" id="IPR001670">
    <property type="entry name" value="ADH_Fe/GldA"/>
</dbReference>
<sequence length="386" mass="40949">MASDSFLFRMDTPVLFGDGVTQKLAEKVKEFKASKVLIVTDKGVKQAGILEKVEQLLRDDGLEVIVFDEVEPDPSLETIHKGADFFKQVGCDLMVALGGGSPIDTAKGIRVIVDNGGHIRDYAGVNKVPQRASLPLITIPTTSGTGSEVTIFAVLSDWEYNMKITITSPYLAADLALVDPLLTVSAPPQITAASGIDALAHAIETYVSNISQPLADALALKAIQIIGANLRPAVANGNNLAARNQMALGSLMAGMAFNNAFLGITHSIGAALSGHVHVSHGIAIALLLPHVMEYNAMARMEKYRDIALALGEKVENISLRAAALAAAKSVYELVGDVNLPQHLSELGVKEEDLPGIAKDTLGHGMVKMNPRKPTEADILAILRKAL</sequence>
<evidence type="ECO:0000259" key="5">
    <source>
        <dbReference type="Pfam" id="PF25137"/>
    </source>
</evidence>
<accession>A0A9X7J4W4</accession>
<keyword evidence="7" id="KW-1185">Reference proteome</keyword>
<dbReference type="PANTHER" id="PTHR11496:SF102">
    <property type="entry name" value="ALCOHOL DEHYDROGENASE 4"/>
    <property type="match status" value="1"/>
</dbReference>
<dbReference type="EMBL" id="PVXL01000025">
    <property type="protein sequence ID" value="PRR75642.1"/>
    <property type="molecule type" value="Genomic_DNA"/>
</dbReference>
<evidence type="ECO:0000313" key="6">
    <source>
        <dbReference type="EMBL" id="PRR75642.1"/>
    </source>
</evidence>
<dbReference type="Gene3D" id="1.20.1090.10">
    <property type="entry name" value="Dehydroquinate synthase-like - alpha domain"/>
    <property type="match status" value="1"/>
</dbReference>
<dbReference type="EC" id="1.1.1.202" evidence="6"/>
<dbReference type="InterPro" id="IPR018211">
    <property type="entry name" value="ADH_Fe_CS"/>
</dbReference>
<dbReference type="GO" id="GO:0047516">
    <property type="term" value="F:1,3-propanediol dehydrogenase activity"/>
    <property type="evidence" value="ECO:0007669"/>
    <property type="project" value="UniProtKB-EC"/>
</dbReference>
<keyword evidence="3" id="KW-0520">NAD</keyword>
<comment type="caution">
    <text evidence="6">The sequence shown here is derived from an EMBL/GenBank/DDBJ whole genome shotgun (WGS) entry which is preliminary data.</text>
</comment>
<dbReference type="SUPFAM" id="SSF56796">
    <property type="entry name" value="Dehydroquinate synthase-like"/>
    <property type="match status" value="1"/>
</dbReference>
<evidence type="ECO:0000256" key="1">
    <source>
        <dbReference type="ARBA" id="ARBA00007358"/>
    </source>
</evidence>
<dbReference type="RefSeq" id="WP_054935758.1">
    <property type="nucleotide sequence ID" value="NZ_PVXL01000025.1"/>
</dbReference>
<gene>
    <name evidence="6" type="primary">dhaT_1</name>
    <name evidence="6" type="ORF">MOST_08250</name>
</gene>
<dbReference type="InterPro" id="IPR039697">
    <property type="entry name" value="Alcohol_dehydrogenase_Fe"/>
</dbReference>
<dbReference type="CDD" id="cd08551">
    <property type="entry name" value="Fe-ADH"/>
    <property type="match status" value="1"/>
</dbReference>
<feature type="domain" description="Fe-containing alcohol dehydrogenase-like C-terminal" evidence="5">
    <location>
        <begin position="191"/>
        <end position="386"/>
    </location>
</feature>
<dbReference type="Gene3D" id="3.40.50.1970">
    <property type="match status" value="1"/>
</dbReference>
<dbReference type="GO" id="GO:0004022">
    <property type="term" value="F:alcohol dehydrogenase (NAD+) activity"/>
    <property type="evidence" value="ECO:0007669"/>
    <property type="project" value="TreeGrafter"/>
</dbReference>
<name>A0A9X7J4W4_9FIRM</name>
<dbReference type="GO" id="GO:0046872">
    <property type="term" value="F:metal ion binding"/>
    <property type="evidence" value="ECO:0007669"/>
    <property type="project" value="InterPro"/>
</dbReference>
<dbReference type="FunFam" id="1.20.1090.10:FF:000001">
    <property type="entry name" value="Aldehyde-alcohol dehydrogenase"/>
    <property type="match status" value="1"/>
</dbReference>
<dbReference type="InterPro" id="IPR056798">
    <property type="entry name" value="ADH_Fe_C"/>
</dbReference>
<evidence type="ECO:0000313" key="7">
    <source>
        <dbReference type="Proteomes" id="UP000239430"/>
    </source>
</evidence>